<evidence type="ECO:0000313" key="2">
    <source>
        <dbReference type="Proteomes" id="UP000005237"/>
    </source>
</evidence>
<sequence length="37" mass="4368">LQAQLALEQMRTSVEARIQRSFLNAFEDMHTTIKSRF</sequence>
<dbReference type="AlphaFoldDB" id="A0A8R1DF21"/>
<dbReference type="EnsemblMetazoa" id="CJA00573.1">
    <property type="protein sequence ID" value="CJA00573.1"/>
    <property type="gene ID" value="WBGene00119777"/>
</dbReference>
<accession>A0A8R1DF21</accession>
<dbReference type="Proteomes" id="UP000005237">
    <property type="component" value="Unassembled WGS sequence"/>
</dbReference>
<reference evidence="1" key="2">
    <citation type="submission" date="2022-06" db="UniProtKB">
        <authorList>
            <consortium name="EnsemblMetazoa"/>
        </authorList>
    </citation>
    <scope>IDENTIFICATION</scope>
    <source>
        <strain evidence="1">DF5081</strain>
    </source>
</reference>
<reference evidence="2" key="1">
    <citation type="submission" date="2010-08" db="EMBL/GenBank/DDBJ databases">
        <authorList>
            <consortium name="Caenorhabditis japonica Sequencing Consortium"/>
            <person name="Wilson R.K."/>
        </authorList>
    </citation>
    <scope>NUCLEOTIDE SEQUENCE [LARGE SCALE GENOMIC DNA]</scope>
    <source>
        <strain evidence="2">DF5081</strain>
    </source>
</reference>
<keyword evidence="2" id="KW-1185">Reference proteome</keyword>
<proteinExistence type="predicted"/>
<evidence type="ECO:0000313" key="1">
    <source>
        <dbReference type="EnsemblMetazoa" id="CJA00573.1"/>
    </source>
</evidence>
<name>A0A8R1DF21_CAEJA</name>
<protein>
    <submittedName>
        <fullName evidence="1">Uncharacterized protein</fullName>
    </submittedName>
</protein>
<organism evidence="1 2">
    <name type="scientific">Caenorhabditis japonica</name>
    <dbReference type="NCBI Taxonomy" id="281687"/>
    <lineage>
        <taxon>Eukaryota</taxon>
        <taxon>Metazoa</taxon>
        <taxon>Ecdysozoa</taxon>
        <taxon>Nematoda</taxon>
        <taxon>Chromadorea</taxon>
        <taxon>Rhabditida</taxon>
        <taxon>Rhabditina</taxon>
        <taxon>Rhabditomorpha</taxon>
        <taxon>Rhabditoidea</taxon>
        <taxon>Rhabditidae</taxon>
        <taxon>Peloderinae</taxon>
        <taxon>Caenorhabditis</taxon>
    </lineage>
</organism>